<keyword evidence="3" id="KW-0378">Hydrolase</keyword>
<dbReference type="EMBL" id="AUZY01008429">
    <property type="protein sequence ID" value="EQD45913.1"/>
    <property type="molecule type" value="Genomic_DNA"/>
</dbReference>
<dbReference type="InterPro" id="IPR036565">
    <property type="entry name" value="Mur-like_cat_sf"/>
</dbReference>
<keyword evidence="2" id="KW-0547">Nucleotide-binding</keyword>
<feature type="non-terminal residue" evidence="8">
    <location>
        <position position="1"/>
    </location>
</feature>
<dbReference type="Gene3D" id="3.40.1190.10">
    <property type="entry name" value="Mur-like, catalytic domain"/>
    <property type="match status" value="1"/>
</dbReference>
<evidence type="ECO:0000256" key="5">
    <source>
        <dbReference type="ARBA" id="ARBA00023295"/>
    </source>
</evidence>
<accession>T0ZML0</accession>
<dbReference type="GO" id="GO:0004553">
    <property type="term" value="F:hydrolase activity, hydrolyzing O-glycosyl compounds"/>
    <property type="evidence" value="ECO:0007669"/>
    <property type="project" value="InterPro"/>
</dbReference>
<keyword evidence="5" id="KW-0326">Glycosidase</keyword>
<dbReference type="Pfam" id="PF08245">
    <property type="entry name" value="Mur_ligase_M"/>
    <property type="match status" value="1"/>
</dbReference>
<evidence type="ECO:0000256" key="1">
    <source>
        <dbReference type="ARBA" id="ARBA00022598"/>
    </source>
</evidence>
<reference evidence="8" key="2">
    <citation type="journal article" date="2014" name="ISME J.">
        <title>Microbial stratification in low pH oxic and suboxic macroscopic growths along an acid mine drainage.</title>
        <authorList>
            <person name="Mendez-Garcia C."/>
            <person name="Mesa V."/>
            <person name="Sprenger R.R."/>
            <person name="Richter M."/>
            <person name="Diez M.S."/>
            <person name="Solano J."/>
            <person name="Bargiela R."/>
            <person name="Golyshina O.V."/>
            <person name="Manteca A."/>
            <person name="Ramos J.L."/>
            <person name="Gallego J.R."/>
            <person name="Llorente I."/>
            <person name="Martins Dos Santos V.A."/>
            <person name="Jensen O.N."/>
            <person name="Pelaez A.I."/>
            <person name="Sanchez J."/>
            <person name="Ferrer M."/>
        </authorList>
    </citation>
    <scope>NUCLEOTIDE SEQUENCE</scope>
</reference>
<dbReference type="GO" id="GO:0005524">
    <property type="term" value="F:ATP binding"/>
    <property type="evidence" value="ECO:0007669"/>
    <property type="project" value="UniProtKB-KW"/>
</dbReference>
<keyword evidence="1 8" id="KW-0436">Ligase</keyword>
<evidence type="ECO:0000259" key="7">
    <source>
        <dbReference type="Pfam" id="PF08245"/>
    </source>
</evidence>
<evidence type="ECO:0000313" key="8">
    <source>
        <dbReference type="EMBL" id="EQD45913.1"/>
    </source>
</evidence>
<dbReference type="PROSITE" id="PS00659">
    <property type="entry name" value="GLYCOSYL_HYDROL_F5"/>
    <property type="match status" value="1"/>
</dbReference>
<comment type="caution">
    <text evidence="8">The sequence shown here is derived from an EMBL/GenBank/DDBJ whole genome shotgun (WGS) entry which is preliminary data.</text>
</comment>
<organism evidence="8">
    <name type="scientific">mine drainage metagenome</name>
    <dbReference type="NCBI Taxonomy" id="410659"/>
    <lineage>
        <taxon>unclassified sequences</taxon>
        <taxon>metagenomes</taxon>
        <taxon>ecological metagenomes</taxon>
    </lineage>
</organism>
<feature type="domain" description="Mur ligase central" evidence="7">
    <location>
        <begin position="20"/>
        <end position="112"/>
    </location>
</feature>
<feature type="compositionally biased region" description="Basic and acidic residues" evidence="6">
    <location>
        <begin position="127"/>
        <end position="139"/>
    </location>
</feature>
<dbReference type="EC" id="6.3.2.-" evidence="8"/>
<evidence type="ECO:0000256" key="2">
    <source>
        <dbReference type="ARBA" id="ARBA00022741"/>
    </source>
</evidence>
<name>T0ZML0_9ZZZZ</name>
<gene>
    <name evidence="8" type="ORF">B1B_12831</name>
</gene>
<dbReference type="GO" id="GO:0005975">
    <property type="term" value="P:carbohydrate metabolic process"/>
    <property type="evidence" value="ECO:0007669"/>
    <property type="project" value="InterPro"/>
</dbReference>
<dbReference type="PANTHER" id="PTHR43024">
    <property type="entry name" value="UDP-N-ACETYLMURAMOYL-TRIPEPTIDE--D-ALANYL-D-ALANINE LIGASE"/>
    <property type="match status" value="1"/>
</dbReference>
<proteinExistence type="predicted"/>
<dbReference type="PANTHER" id="PTHR43024:SF1">
    <property type="entry name" value="UDP-N-ACETYLMURAMOYL-TRIPEPTIDE--D-ALANYL-D-ALANINE LIGASE"/>
    <property type="match status" value="1"/>
</dbReference>
<evidence type="ECO:0000256" key="3">
    <source>
        <dbReference type="ARBA" id="ARBA00022801"/>
    </source>
</evidence>
<dbReference type="SUPFAM" id="SSF53623">
    <property type="entry name" value="MurD-like peptide ligases, catalytic domain"/>
    <property type="match status" value="1"/>
</dbReference>
<dbReference type="InterPro" id="IPR018087">
    <property type="entry name" value="Glyco_hydro_5_CS"/>
</dbReference>
<dbReference type="GO" id="GO:0016881">
    <property type="term" value="F:acid-amino acid ligase activity"/>
    <property type="evidence" value="ECO:0007669"/>
    <property type="project" value="InterPro"/>
</dbReference>
<protein>
    <submittedName>
        <fullName evidence="8">Mur ligase, central domain protein</fullName>
        <ecNumber evidence="8">6.3.2.-</ecNumber>
    </submittedName>
</protein>
<evidence type="ECO:0000256" key="6">
    <source>
        <dbReference type="SAM" id="MobiDB-lite"/>
    </source>
</evidence>
<reference evidence="8" key="1">
    <citation type="submission" date="2013-08" db="EMBL/GenBank/DDBJ databases">
        <authorList>
            <person name="Mendez C."/>
            <person name="Richter M."/>
            <person name="Ferrer M."/>
            <person name="Sanchez J."/>
        </authorList>
    </citation>
    <scope>NUCLEOTIDE SEQUENCE</scope>
</reference>
<sequence>LHESGGGTARGRGTGWWWGVTGSYGKTTTKVLLAQLLNEPDKPSFATPESYNTTLGVCRAINEGSLPERGVAIVEMGAYRPGEIAEICSFSRPRVGIVTAVGLMHLERFGSRPADRPGQVGAAGGPAERRIRGGPVQDR</sequence>
<feature type="region of interest" description="Disordered" evidence="6">
    <location>
        <begin position="112"/>
        <end position="139"/>
    </location>
</feature>
<dbReference type="AlphaFoldDB" id="T0ZML0"/>
<dbReference type="InterPro" id="IPR051046">
    <property type="entry name" value="MurCDEF_CellWall_CoF430Synth"/>
</dbReference>
<dbReference type="InterPro" id="IPR013221">
    <property type="entry name" value="Mur_ligase_cen"/>
</dbReference>
<evidence type="ECO:0000256" key="4">
    <source>
        <dbReference type="ARBA" id="ARBA00022840"/>
    </source>
</evidence>
<keyword evidence="4" id="KW-0067">ATP-binding</keyword>